<organism evidence="15 16">
    <name type="scientific">Flavobacterium subsaxonicum WB 4.1-42 = DSM 21790</name>
    <dbReference type="NCBI Taxonomy" id="1121898"/>
    <lineage>
        <taxon>Bacteria</taxon>
        <taxon>Pseudomonadati</taxon>
        <taxon>Bacteroidota</taxon>
        <taxon>Flavobacteriia</taxon>
        <taxon>Flavobacteriales</taxon>
        <taxon>Flavobacteriaceae</taxon>
        <taxon>Flavobacterium</taxon>
    </lineage>
</organism>
<evidence type="ECO:0000313" key="15">
    <source>
        <dbReference type="EMBL" id="KGO92332.1"/>
    </source>
</evidence>
<comment type="catalytic activity">
    <reaction evidence="12">
        <text>[L-4-(L-arginin-2-N-yl)aspartate](n) + L-aspartate + ATP = [L-4-(L-arginin-2-N-yl)aspartate](n)-L-aspartate + ADP + phosphate + H(+)</text>
        <dbReference type="Rhea" id="RHEA:13277"/>
        <dbReference type="Rhea" id="RHEA-COMP:13728"/>
        <dbReference type="Rhea" id="RHEA-COMP:13733"/>
        <dbReference type="ChEBI" id="CHEBI:15378"/>
        <dbReference type="ChEBI" id="CHEBI:29991"/>
        <dbReference type="ChEBI" id="CHEBI:30616"/>
        <dbReference type="ChEBI" id="CHEBI:43474"/>
        <dbReference type="ChEBI" id="CHEBI:137986"/>
        <dbReference type="ChEBI" id="CHEBI:137990"/>
        <dbReference type="ChEBI" id="CHEBI:456216"/>
        <dbReference type="EC" id="6.3.2.29"/>
    </reaction>
</comment>
<dbReference type="Pfam" id="PF08443">
    <property type="entry name" value="RimK"/>
    <property type="match status" value="1"/>
</dbReference>
<dbReference type="InterPro" id="IPR044019">
    <property type="entry name" value="Cyanophycin_syn_N"/>
</dbReference>
<dbReference type="GO" id="GO:0005524">
    <property type="term" value="F:ATP binding"/>
    <property type="evidence" value="ECO:0007669"/>
    <property type="project" value="UniProtKB-UniRule"/>
</dbReference>
<evidence type="ECO:0000259" key="14">
    <source>
        <dbReference type="PROSITE" id="PS50975"/>
    </source>
</evidence>
<dbReference type="eggNOG" id="COG0769">
    <property type="taxonomic scope" value="Bacteria"/>
</dbReference>
<dbReference type="SUPFAM" id="SSF56059">
    <property type="entry name" value="Glutathione synthetase ATP-binding domain-like"/>
    <property type="match status" value="1"/>
</dbReference>
<dbReference type="Pfam" id="PF02875">
    <property type="entry name" value="Mur_ligase_C"/>
    <property type="match status" value="1"/>
</dbReference>
<comment type="caution">
    <text evidence="15">The sequence shown here is derived from an EMBL/GenBank/DDBJ whole genome shotgun (WGS) entry which is preliminary data.</text>
</comment>
<keyword evidence="16" id="KW-1185">Reference proteome</keyword>
<dbReference type="EC" id="6.3.2.30" evidence="4"/>
<sequence>MDILKIQVLRGPNIWSNYRTKLIQMRLNIGELENYPTDRIPGFRERLQTVLPTLVEHECSEGMRGGFFLRVERGTWMGHVVEHIALEIQTLAGMDTGYGRTRSTNDKGVYNVVFSYEDEEAGIFAAKAAVALAEALITNEPYDLDADIKQLKQICEHNCLGPSTKSIVDEAVKRNIPWLRLGTDSMIQLGYGSRQMRFQATTTCKTNILAAGLASNKDRTKKMLSAAALPVPKGGVCTDELTLKDVIDSIGYPLVIKPLDGNQGKGATINITTWDQAVAALAIAQNFGRRVIAEQFVTGFDYRVLVIDNKFVAAAKRVPAHVVGTGTETIATLVDIVNFDTRRGNGHENVLTKIRIDTDSEDMLTKQGYALDSIPAKGEVVYLKSTANLSTGGSAIDATDEIHPDNIALAERVAQIIGLDICGIDIMAPNLSEPIKQNGGKILEVNAAPGFRMHLAPTEGTPRNVAAPVVDMLFPPDVPSRIPIIAVTGTNGKTTTTRLLAHIAQNNGFSTGFTTTDGIYINNKQMLDGDTTGPVSAQYILKDPTVEFAVLETARGGILRNGLCFKECDIAVITNIKEDHLGLNDIHTLKDLCNVKAVVARSVKKDGWAILNADDEYCRSIADELDCNVAYFSLDNKNEHIHRLYAEGKTIAVCQDGYLTVKQNEKILHLVHVSEVPLTQGGKIKFMVANALAATLAAHLYGFSAKQIHDSLASFVPGYELTPGRMNHFDMGSFNVLVDYAHNPHGYEAVEDYVHNYQANRKIGIISGIGDRRDEDIRHCAAIAARMFDHIIIRQEHDLRGNNEQNITHLLIDGLAADGKQITFDVIPDEEDAVRHALSLAKQGDLVIALTEQITKVVNVIRQHQDIKQHQTV</sequence>
<dbReference type="NCBIfam" id="TIGR02068">
    <property type="entry name" value="cya_phycin_syn"/>
    <property type="match status" value="1"/>
</dbReference>
<evidence type="ECO:0000256" key="1">
    <source>
        <dbReference type="ARBA" id="ARBA00003184"/>
    </source>
</evidence>
<dbReference type="eggNOG" id="COG0189">
    <property type="taxonomic scope" value="Bacteria"/>
</dbReference>
<evidence type="ECO:0000256" key="5">
    <source>
        <dbReference type="ARBA" id="ARBA00013005"/>
    </source>
</evidence>
<comment type="catalytic activity">
    <reaction evidence="11">
        <text>[L-4-(L-arginin-2-N-yl)aspartate](n)-L-aspartate + L-arginine + ATP = [L-4-(L-arginin-2-N-yl)aspartate](n+1) + ADP + phosphate + H(+)</text>
        <dbReference type="Rhea" id="RHEA:23888"/>
        <dbReference type="Rhea" id="RHEA-COMP:13732"/>
        <dbReference type="Rhea" id="RHEA-COMP:13733"/>
        <dbReference type="ChEBI" id="CHEBI:15378"/>
        <dbReference type="ChEBI" id="CHEBI:30616"/>
        <dbReference type="ChEBI" id="CHEBI:32682"/>
        <dbReference type="ChEBI" id="CHEBI:43474"/>
        <dbReference type="ChEBI" id="CHEBI:137986"/>
        <dbReference type="ChEBI" id="CHEBI:137990"/>
        <dbReference type="ChEBI" id="CHEBI:456216"/>
        <dbReference type="EC" id="6.3.2.30"/>
    </reaction>
</comment>
<dbReference type="InterPro" id="IPR013651">
    <property type="entry name" value="ATP-grasp_RimK-type"/>
</dbReference>
<dbReference type="GO" id="GO:0071161">
    <property type="term" value="F:cyanophycin synthetase activity (L-arginine-adding)"/>
    <property type="evidence" value="ECO:0007669"/>
    <property type="project" value="UniProtKB-EC"/>
</dbReference>
<dbReference type="InterPro" id="IPR013221">
    <property type="entry name" value="Mur_ligase_cen"/>
</dbReference>
<dbReference type="InterPro" id="IPR036615">
    <property type="entry name" value="Mur_ligase_C_dom_sf"/>
</dbReference>
<dbReference type="Proteomes" id="UP000030111">
    <property type="component" value="Unassembled WGS sequence"/>
</dbReference>
<feature type="domain" description="ATP-grasp" evidence="14">
    <location>
        <begin position="221"/>
        <end position="474"/>
    </location>
</feature>
<evidence type="ECO:0000256" key="10">
    <source>
        <dbReference type="ARBA" id="ARBA00031353"/>
    </source>
</evidence>
<evidence type="ECO:0000256" key="13">
    <source>
        <dbReference type="PROSITE-ProRule" id="PRU00409"/>
    </source>
</evidence>
<dbReference type="PROSITE" id="PS50975">
    <property type="entry name" value="ATP_GRASP"/>
    <property type="match status" value="1"/>
</dbReference>
<dbReference type="Gene3D" id="3.30.470.20">
    <property type="entry name" value="ATP-grasp fold, B domain"/>
    <property type="match status" value="2"/>
</dbReference>
<dbReference type="OrthoDB" id="9803907at2"/>
<keyword evidence="9 13" id="KW-0067">ATP-binding</keyword>
<dbReference type="NCBIfam" id="NF010623">
    <property type="entry name" value="PRK14016.1"/>
    <property type="match status" value="1"/>
</dbReference>
<reference evidence="15 16" key="1">
    <citation type="submission" date="2013-09" db="EMBL/GenBank/DDBJ databases">
        <authorList>
            <person name="Zeng Z."/>
            <person name="Chen C."/>
        </authorList>
    </citation>
    <scope>NUCLEOTIDE SEQUENCE [LARGE SCALE GENOMIC DNA]</scope>
    <source>
        <strain evidence="15 16">WB 4.1-42</strain>
    </source>
</reference>
<proteinExistence type="inferred from homology"/>
<dbReference type="PANTHER" id="PTHR23135">
    <property type="entry name" value="MUR LIGASE FAMILY MEMBER"/>
    <property type="match status" value="1"/>
</dbReference>
<dbReference type="SUPFAM" id="SSF53244">
    <property type="entry name" value="MurD-like peptide ligases, peptide-binding domain"/>
    <property type="match status" value="1"/>
</dbReference>
<dbReference type="InterPro" id="IPR036565">
    <property type="entry name" value="Mur-like_cat_sf"/>
</dbReference>
<gene>
    <name evidence="15" type="ORF">Q766_12735</name>
</gene>
<evidence type="ECO:0000256" key="6">
    <source>
        <dbReference type="ARBA" id="ARBA00022036"/>
    </source>
</evidence>
<evidence type="ECO:0000256" key="3">
    <source>
        <dbReference type="ARBA" id="ARBA00011738"/>
    </source>
</evidence>
<dbReference type="EC" id="6.3.2.29" evidence="5"/>
<evidence type="ECO:0000256" key="2">
    <source>
        <dbReference type="ARBA" id="ARBA00009060"/>
    </source>
</evidence>
<dbReference type="Gene3D" id="3.90.190.20">
    <property type="entry name" value="Mur ligase, C-terminal domain"/>
    <property type="match status" value="1"/>
</dbReference>
<evidence type="ECO:0000256" key="7">
    <source>
        <dbReference type="ARBA" id="ARBA00022598"/>
    </source>
</evidence>
<dbReference type="Pfam" id="PF08245">
    <property type="entry name" value="Mur_ligase_M"/>
    <property type="match status" value="1"/>
</dbReference>
<dbReference type="Pfam" id="PF18921">
    <property type="entry name" value="Cyanophycin_syn"/>
    <property type="match status" value="1"/>
</dbReference>
<dbReference type="InterPro" id="IPR004101">
    <property type="entry name" value="Mur_ligase_C"/>
</dbReference>
<evidence type="ECO:0000256" key="12">
    <source>
        <dbReference type="ARBA" id="ARBA00048425"/>
    </source>
</evidence>
<accession>A0A0A2MI66</accession>
<evidence type="ECO:0000256" key="4">
    <source>
        <dbReference type="ARBA" id="ARBA00012968"/>
    </source>
</evidence>
<dbReference type="EMBL" id="JRLY01000010">
    <property type="protein sequence ID" value="KGO92332.1"/>
    <property type="molecule type" value="Genomic_DNA"/>
</dbReference>
<dbReference type="AlphaFoldDB" id="A0A0A2MI66"/>
<evidence type="ECO:0000313" key="16">
    <source>
        <dbReference type="Proteomes" id="UP000030111"/>
    </source>
</evidence>
<dbReference type="InterPro" id="IPR011761">
    <property type="entry name" value="ATP-grasp"/>
</dbReference>
<evidence type="ECO:0000256" key="9">
    <source>
        <dbReference type="ARBA" id="ARBA00022840"/>
    </source>
</evidence>
<comment type="function">
    <text evidence="1">Catalyzes the ATP-dependent polymerization of arginine and aspartate to multi-L-arginyl-poly-L-aspartic acid (cyanophycin; a water-insoluble reserve polymer).</text>
</comment>
<name>A0A0A2MI66_9FLAO</name>
<evidence type="ECO:0000256" key="8">
    <source>
        <dbReference type="ARBA" id="ARBA00022741"/>
    </source>
</evidence>
<dbReference type="STRING" id="1121898.GCA_000422725_01234"/>
<dbReference type="GO" id="GO:0046872">
    <property type="term" value="F:metal ion binding"/>
    <property type="evidence" value="ECO:0007669"/>
    <property type="project" value="InterPro"/>
</dbReference>
<dbReference type="Gene3D" id="3.40.1190.10">
    <property type="entry name" value="Mur-like, catalytic domain"/>
    <property type="match status" value="1"/>
</dbReference>
<protein>
    <recommendedName>
        <fullName evidence="6">Cyanophycin synthetase</fullName>
        <ecNumber evidence="5">6.3.2.29</ecNumber>
        <ecNumber evidence="4">6.3.2.30</ecNumber>
    </recommendedName>
    <alternativeName>
        <fullName evidence="10">Cyanophycin synthase</fullName>
    </alternativeName>
</protein>
<evidence type="ECO:0000256" key="11">
    <source>
        <dbReference type="ARBA" id="ARBA00048094"/>
    </source>
</evidence>
<dbReference type="InterPro" id="IPR011810">
    <property type="entry name" value="Cya_phycin_syn"/>
</dbReference>
<dbReference type="RefSeq" id="WP_026990135.1">
    <property type="nucleotide sequence ID" value="NZ_AUGP01000017.1"/>
</dbReference>
<comment type="subunit">
    <text evidence="3">Homodimer.</text>
</comment>
<dbReference type="GO" id="GO:0071160">
    <property type="term" value="F:cyanophycin synthetase activity (L-aspartate-adding)"/>
    <property type="evidence" value="ECO:0007669"/>
    <property type="project" value="UniProtKB-EC"/>
</dbReference>
<dbReference type="PANTHER" id="PTHR23135:SF18">
    <property type="entry name" value="CYANOPHYCIN SYNTHETASE"/>
    <property type="match status" value="1"/>
</dbReference>
<dbReference type="SUPFAM" id="SSF53623">
    <property type="entry name" value="MurD-like peptide ligases, catalytic domain"/>
    <property type="match status" value="1"/>
</dbReference>
<comment type="similarity">
    <text evidence="2">In the C-terminal section; belongs to the MurCDEF family.</text>
</comment>
<keyword evidence="8 13" id="KW-0547">Nucleotide-binding</keyword>
<keyword evidence="7" id="KW-0436">Ligase</keyword>